<reference evidence="6 7" key="2">
    <citation type="submission" date="2018-03" db="EMBL/GenBank/DDBJ databases">
        <title>Draft genome of Pseudomonas putida strain KH-18-2.</title>
        <authorList>
            <person name="Yoshizawa S."/>
            <person name="Khan N.H."/>
            <person name="Nishimura M."/>
            <person name="Chiura H.X."/>
            <person name="Ogura Y."/>
            <person name="Hayashi T."/>
            <person name="Kogure K."/>
        </authorList>
    </citation>
    <scope>NUCLEOTIDE SEQUENCE [LARGE SCALE GENOMIC DNA]</scope>
    <source>
        <strain evidence="6 7">KH-18-2</strain>
    </source>
</reference>
<dbReference type="PANTHER" id="PTHR30136:SF35">
    <property type="entry name" value="HTH-TYPE TRANSCRIPTIONAL REGULATOR RV1719"/>
    <property type="match status" value="1"/>
</dbReference>
<dbReference type="Gene3D" id="1.10.10.10">
    <property type="entry name" value="Winged helix-like DNA-binding domain superfamily/Winged helix DNA-binding domain"/>
    <property type="match status" value="1"/>
</dbReference>
<comment type="caution">
    <text evidence="6">The sequence shown here is derived from an EMBL/GenBank/DDBJ whole genome shotgun (WGS) entry which is preliminary data.</text>
</comment>
<evidence type="ECO:0000259" key="4">
    <source>
        <dbReference type="PROSITE" id="PS51077"/>
    </source>
</evidence>
<organism evidence="6 7">
    <name type="scientific">Pseudomonas putida</name>
    <name type="common">Arthrobacter siderocapsulatus</name>
    <dbReference type="NCBI Taxonomy" id="303"/>
    <lineage>
        <taxon>Bacteria</taxon>
        <taxon>Pseudomonadati</taxon>
        <taxon>Pseudomonadota</taxon>
        <taxon>Gammaproteobacteria</taxon>
        <taxon>Pseudomonadales</taxon>
        <taxon>Pseudomonadaceae</taxon>
        <taxon>Pseudomonas</taxon>
    </lineage>
</organism>
<dbReference type="Pfam" id="PF01614">
    <property type="entry name" value="IclR_C"/>
    <property type="match status" value="1"/>
</dbReference>
<dbReference type="InterPro" id="IPR036388">
    <property type="entry name" value="WH-like_DNA-bd_sf"/>
</dbReference>
<evidence type="ECO:0000313" key="6">
    <source>
        <dbReference type="EMBL" id="POG13322.1"/>
    </source>
</evidence>
<dbReference type="GO" id="GO:0045892">
    <property type="term" value="P:negative regulation of DNA-templated transcription"/>
    <property type="evidence" value="ECO:0007669"/>
    <property type="project" value="TreeGrafter"/>
</dbReference>
<keyword evidence="3" id="KW-0804">Transcription</keyword>
<dbReference type="GO" id="GO:0003700">
    <property type="term" value="F:DNA-binding transcription factor activity"/>
    <property type="evidence" value="ECO:0007669"/>
    <property type="project" value="TreeGrafter"/>
</dbReference>
<protein>
    <submittedName>
        <fullName evidence="6">Transcriptional regulator</fullName>
    </submittedName>
</protein>
<evidence type="ECO:0000259" key="5">
    <source>
        <dbReference type="PROSITE" id="PS51078"/>
    </source>
</evidence>
<dbReference type="GO" id="GO:0003677">
    <property type="term" value="F:DNA binding"/>
    <property type="evidence" value="ECO:0007669"/>
    <property type="project" value="UniProtKB-KW"/>
</dbReference>
<dbReference type="PANTHER" id="PTHR30136">
    <property type="entry name" value="HELIX-TURN-HELIX TRANSCRIPTIONAL REGULATOR, ICLR FAMILY"/>
    <property type="match status" value="1"/>
</dbReference>
<name>A0A2S3XE07_PSEPU</name>
<dbReference type="SUPFAM" id="SSF46785">
    <property type="entry name" value="Winged helix' DNA-binding domain"/>
    <property type="match status" value="1"/>
</dbReference>
<evidence type="ECO:0000256" key="3">
    <source>
        <dbReference type="ARBA" id="ARBA00023163"/>
    </source>
</evidence>
<reference evidence="6 7" key="1">
    <citation type="submission" date="2016-08" db="EMBL/GenBank/DDBJ databases">
        <authorList>
            <person name="Seilhamer J.J."/>
        </authorList>
    </citation>
    <scope>NUCLEOTIDE SEQUENCE [LARGE SCALE GENOMIC DNA]</scope>
    <source>
        <strain evidence="6 7">KH-18-2</strain>
    </source>
</reference>
<gene>
    <name evidence="6" type="ORF">BGP82_02395</name>
</gene>
<feature type="domain" description="HTH iclR-type" evidence="4">
    <location>
        <begin position="17"/>
        <end position="78"/>
    </location>
</feature>
<feature type="domain" description="IclR-ED" evidence="5">
    <location>
        <begin position="72"/>
        <end position="255"/>
    </location>
</feature>
<dbReference type="AlphaFoldDB" id="A0A2S3XE07"/>
<keyword evidence="2" id="KW-0238">DNA-binding</keyword>
<dbReference type="Pfam" id="PF09339">
    <property type="entry name" value="HTH_IclR"/>
    <property type="match status" value="1"/>
</dbReference>
<dbReference type="SMART" id="SM00346">
    <property type="entry name" value="HTH_ICLR"/>
    <property type="match status" value="1"/>
</dbReference>
<dbReference type="PROSITE" id="PS51077">
    <property type="entry name" value="HTH_ICLR"/>
    <property type="match status" value="1"/>
</dbReference>
<sequence>MDVVNQQGGNEEKGGGIQVIARAAKIMYLLGKKPDGLSLGDIAQEVGLPRSTVQRIVGALEEEGMIRSEGIGGIRLGAGLLRLVTYAHADRITVLRPWLHRLSEAVDETVVLSRPNGLQLVIEHRVVADRELLVMPRLGQLDKPLYGTSAGRAIMALYSDEELGVLFQGQGSREPDSGSVAKIFKQVGLIRDTGVSCDHGELMEGITTTAVALDTVLGRFAISMPIPTFRFEKNREIYIRELLHCKAGVSKEIACTG</sequence>
<dbReference type="InterPro" id="IPR005471">
    <property type="entry name" value="Tscrpt_reg_IclR_N"/>
</dbReference>
<dbReference type="InterPro" id="IPR029016">
    <property type="entry name" value="GAF-like_dom_sf"/>
</dbReference>
<proteinExistence type="predicted"/>
<dbReference type="Gene3D" id="3.30.450.40">
    <property type="match status" value="1"/>
</dbReference>
<evidence type="ECO:0000256" key="2">
    <source>
        <dbReference type="ARBA" id="ARBA00023125"/>
    </source>
</evidence>
<dbReference type="InterPro" id="IPR014757">
    <property type="entry name" value="Tscrpt_reg_IclR_C"/>
</dbReference>
<evidence type="ECO:0000256" key="1">
    <source>
        <dbReference type="ARBA" id="ARBA00023015"/>
    </source>
</evidence>
<accession>A0A2S3XE07</accession>
<dbReference type="SUPFAM" id="SSF55781">
    <property type="entry name" value="GAF domain-like"/>
    <property type="match status" value="1"/>
</dbReference>
<dbReference type="Proteomes" id="UP000237378">
    <property type="component" value="Unassembled WGS sequence"/>
</dbReference>
<evidence type="ECO:0000313" key="7">
    <source>
        <dbReference type="Proteomes" id="UP000237378"/>
    </source>
</evidence>
<keyword evidence="1" id="KW-0805">Transcription regulation</keyword>
<dbReference type="InterPro" id="IPR050707">
    <property type="entry name" value="HTH_MetabolicPath_Reg"/>
</dbReference>
<dbReference type="RefSeq" id="WP_103469123.1">
    <property type="nucleotide sequence ID" value="NZ_JADUCH010000006.1"/>
</dbReference>
<dbReference type="EMBL" id="MING01000019">
    <property type="protein sequence ID" value="POG13322.1"/>
    <property type="molecule type" value="Genomic_DNA"/>
</dbReference>
<dbReference type="InterPro" id="IPR036390">
    <property type="entry name" value="WH_DNA-bd_sf"/>
</dbReference>
<dbReference type="PROSITE" id="PS51078">
    <property type="entry name" value="ICLR_ED"/>
    <property type="match status" value="1"/>
</dbReference>